<reference evidence="11 12" key="1">
    <citation type="submission" date="2019-10" db="EMBL/GenBank/DDBJ databases">
        <title>Genomic analysis of Raineyella sp. CBA3103.</title>
        <authorList>
            <person name="Roh S.W."/>
        </authorList>
    </citation>
    <scope>NUCLEOTIDE SEQUENCE [LARGE SCALE GENOMIC DNA]</scope>
    <source>
        <strain evidence="11 12">CBA3103</strain>
    </source>
</reference>
<dbReference type="GO" id="GO:0005254">
    <property type="term" value="F:chloride channel activity"/>
    <property type="evidence" value="ECO:0007669"/>
    <property type="project" value="UniProtKB-KW"/>
</dbReference>
<feature type="transmembrane region" description="Helical" evidence="10">
    <location>
        <begin position="21"/>
        <end position="49"/>
    </location>
</feature>
<feature type="transmembrane region" description="Helical" evidence="10">
    <location>
        <begin position="111"/>
        <end position="132"/>
    </location>
</feature>
<comment type="subcellular location">
    <subcellularLocation>
        <location evidence="1">Membrane</location>
        <topology evidence="1">Multi-pass membrane protein</topology>
    </subcellularLocation>
</comment>
<evidence type="ECO:0000256" key="6">
    <source>
        <dbReference type="ARBA" id="ARBA00023136"/>
    </source>
</evidence>
<keyword evidence="9" id="KW-0407">Ion channel</keyword>
<keyword evidence="6 10" id="KW-0472">Membrane</keyword>
<organism evidence="11 12">
    <name type="scientific">Raineyella fluvialis</name>
    <dbReference type="NCBI Taxonomy" id="2662261"/>
    <lineage>
        <taxon>Bacteria</taxon>
        <taxon>Bacillati</taxon>
        <taxon>Actinomycetota</taxon>
        <taxon>Actinomycetes</taxon>
        <taxon>Propionibacteriales</taxon>
        <taxon>Propionibacteriaceae</taxon>
        <taxon>Raineyella</taxon>
    </lineage>
</organism>
<dbReference type="GO" id="GO:0034707">
    <property type="term" value="C:chloride channel complex"/>
    <property type="evidence" value="ECO:0007669"/>
    <property type="project" value="UniProtKB-KW"/>
</dbReference>
<dbReference type="SUPFAM" id="SSF81340">
    <property type="entry name" value="Clc chloride channel"/>
    <property type="match status" value="1"/>
</dbReference>
<evidence type="ECO:0000313" key="12">
    <source>
        <dbReference type="Proteomes" id="UP000386847"/>
    </source>
</evidence>
<feature type="transmembrane region" description="Helical" evidence="10">
    <location>
        <begin position="297"/>
        <end position="317"/>
    </location>
</feature>
<evidence type="ECO:0000256" key="2">
    <source>
        <dbReference type="ARBA" id="ARBA00022448"/>
    </source>
</evidence>
<evidence type="ECO:0000313" key="11">
    <source>
        <dbReference type="EMBL" id="QGF24669.1"/>
    </source>
</evidence>
<keyword evidence="8" id="KW-0868">Chloride</keyword>
<evidence type="ECO:0008006" key="13">
    <source>
        <dbReference type="Google" id="ProtNLM"/>
    </source>
</evidence>
<evidence type="ECO:0000256" key="9">
    <source>
        <dbReference type="ARBA" id="ARBA00023303"/>
    </source>
</evidence>
<feature type="transmembrane region" description="Helical" evidence="10">
    <location>
        <begin position="163"/>
        <end position="187"/>
    </location>
</feature>
<keyword evidence="3 10" id="KW-0812">Transmembrane</keyword>
<dbReference type="EMBL" id="CP045725">
    <property type="protein sequence ID" value="QGF24669.1"/>
    <property type="molecule type" value="Genomic_DNA"/>
</dbReference>
<keyword evidence="12" id="KW-1185">Reference proteome</keyword>
<dbReference type="Pfam" id="PF00654">
    <property type="entry name" value="Voltage_CLC"/>
    <property type="match status" value="1"/>
</dbReference>
<keyword evidence="5" id="KW-0406">Ion transport</keyword>
<gene>
    <name evidence="11" type="ORF">Rai3103_14655</name>
</gene>
<feature type="transmembrane region" description="Helical" evidence="10">
    <location>
        <begin position="199"/>
        <end position="222"/>
    </location>
</feature>
<keyword evidence="2" id="KW-0813">Transport</keyword>
<accession>A0A5Q2FCZ1</accession>
<dbReference type="KEGG" id="rain:Rai3103_14655"/>
<dbReference type="InterPro" id="IPR050368">
    <property type="entry name" value="ClC-type_chloride_channel"/>
</dbReference>
<feature type="transmembrane region" description="Helical" evidence="10">
    <location>
        <begin position="395"/>
        <end position="416"/>
    </location>
</feature>
<evidence type="ECO:0000256" key="1">
    <source>
        <dbReference type="ARBA" id="ARBA00004141"/>
    </source>
</evidence>
<keyword evidence="4 10" id="KW-1133">Transmembrane helix</keyword>
<proteinExistence type="predicted"/>
<dbReference type="RefSeq" id="WP_153573198.1">
    <property type="nucleotide sequence ID" value="NZ_CP045725.1"/>
</dbReference>
<evidence type="ECO:0000256" key="7">
    <source>
        <dbReference type="ARBA" id="ARBA00023173"/>
    </source>
</evidence>
<dbReference type="AlphaFoldDB" id="A0A5Q2FCZ1"/>
<keyword evidence="7" id="KW-0869">Chloride channel</keyword>
<dbReference type="InterPro" id="IPR014743">
    <property type="entry name" value="Cl-channel_core"/>
</dbReference>
<dbReference type="Proteomes" id="UP000386847">
    <property type="component" value="Chromosome"/>
</dbReference>
<dbReference type="Gene3D" id="1.10.3080.10">
    <property type="entry name" value="Clc chloride channel"/>
    <property type="match status" value="1"/>
</dbReference>
<name>A0A5Q2FCZ1_9ACTN</name>
<protein>
    <recommendedName>
        <fullName evidence="13">H+/Cl-antiporter ClcA</fullName>
    </recommendedName>
</protein>
<feature type="transmembrane region" description="Helical" evidence="10">
    <location>
        <begin position="69"/>
        <end position="90"/>
    </location>
</feature>
<feature type="transmembrane region" description="Helical" evidence="10">
    <location>
        <begin position="266"/>
        <end position="285"/>
    </location>
</feature>
<evidence type="ECO:0000256" key="3">
    <source>
        <dbReference type="ARBA" id="ARBA00022692"/>
    </source>
</evidence>
<evidence type="ECO:0000256" key="10">
    <source>
        <dbReference type="SAM" id="Phobius"/>
    </source>
</evidence>
<evidence type="ECO:0000256" key="4">
    <source>
        <dbReference type="ARBA" id="ARBA00022989"/>
    </source>
</evidence>
<sequence>MTQDGGAAADPVGAPHPARRVGIAATAVVLSGVAAGLVGAAMVLLLNGVGALAYGPGAASAEQILRVPAWRRVVAPTAGGLLAGLGWWGLRRGGAIVRVRAALSDPGRRMGVLRTTADALLQVLLVGSGGSIGREGAPRQTAAVLAQFISRRLGVDATLARTLLATAAGAGLAAVYNVPLAGALFSVEILRVRRPAGMLIAAVMSLIATVVAWPVVGLRATYVFPSAPPDLPAAAWALAAIPLTALIGLGFEALRAMAEWLRPGVGWRLPVAIAIAGAVLGLLSVPLPALPGNGKDIMELVFAGQGSILTLAFLLVLKPLVTTLYVRSGAVGGLLTPALATGAAAGGCAAAVVRAWGGEASVPVWGLVAAAGVLAVTQRAPLFAAAMAWELTAAPWWTVPLLVVVAYAAAWTAGGIRQVRRPRTRAQFSGSDPTA</sequence>
<evidence type="ECO:0000256" key="8">
    <source>
        <dbReference type="ARBA" id="ARBA00023214"/>
    </source>
</evidence>
<feature type="transmembrane region" description="Helical" evidence="10">
    <location>
        <begin position="234"/>
        <end position="254"/>
    </location>
</feature>
<evidence type="ECO:0000256" key="5">
    <source>
        <dbReference type="ARBA" id="ARBA00023065"/>
    </source>
</evidence>
<dbReference type="PANTHER" id="PTHR43427:SF6">
    <property type="entry name" value="CHLORIDE CHANNEL PROTEIN CLC-E"/>
    <property type="match status" value="1"/>
</dbReference>
<dbReference type="PANTHER" id="PTHR43427">
    <property type="entry name" value="CHLORIDE CHANNEL PROTEIN CLC-E"/>
    <property type="match status" value="1"/>
</dbReference>
<dbReference type="InterPro" id="IPR001807">
    <property type="entry name" value="ClC"/>
</dbReference>